<protein>
    <submittedName>
        <fullName evidence="1">Uncharacterized protein</fullName>
    </submittedName>
</protein>
<dbReference type="HOGENOM" id="CLU_935859_0_0_5"/>
<dbReference type="STRING" id="395963.Bind_1886"/>
<name>B2IEB2_BEII9</name>
<reference evidence="1 2" key="2">
    <citation type="journal article" date="2010" name="J. Bacteriol.">
        <title>Complete genome sequence of Beijerinckia indica subsp. indica.</title>
        <authorList>
            <person name="Tamas I."/>
            <person name="Dedysh S.N."/>
            <person name="Liesack W."/>
            <person name="Stott M.B."/>
            <person name="Alam M."/>
            <person name="Murrell J.C."/>
            <person name="Dunfield P.F."/>
        </authorList>
    </citation>
    <scope>NUCLEOTIDE SEQUENCE [LARGE SCALE GENOMIC DNA]</scope>
    <source>
        <strain evidence="2">ATCC 9039 / DSM 1715 / NCIMB 8712</strain>
    </source>
</reference>
<dbReference type="AlphaFoldDB" id="B2IEB2"/>
<dbReference type="eggNOG" id="ENOG502ZB4I">
    <property type="taxonomic scope" value="Bacteria"/>
</dbReference>
<dbReference type="Proteomes" id="UP000001695">
    <property type="component" value="Chromosome"/>
</dbReference>
<dbReference type="OrthoDB" id="8441490at2"/>
<proteinExistence type="predicted"/>
<dbReference type="KEGG" id="bid:Bind_1886"/>
<evidence type="ECO:0000313" key="1">
    <source>
        <dbReference type="EMBL" id="ACB95510.1"/>
    </source>
</evidence>
<keyword evidence="2" id="KW-1185">Reference proteome</keyword>
<organism evidence="1 2">
    <name type="scientific">Beijerinckia indica subsp. indica (strain ATCC 9039 / DSM 1715 / NCIMB 8712)</name>
    <dbReference type="NCBI Taxonomy" id="395963"/>
    <lineage>
        <taxon>Bacteria</taxon>
        <taxon>Pseudomonadati</taxon>
        <taxon>Pseudomonadota</taxon>
        <taxon>Alphaproteobacteria</taxon>
        <taxon>Hyphomicrobiales</taxon>
        <taxon>Beijerinckiaceae</taxon>
        <taxon>Beijerinckia</taxon>
    </lineage>
</organism>
<reference evidence="2" key="1">
    <citation type="submission" date="2008-03" db="EMBL/GenBank/DDBJ databases">
        <title>Complete sequence of chromosome of Beijerinckia indica subsp. indica ATCC 9039.</title>
        <authorList>
            <consortium name="US DOE Joint Genome Institute"/>
            <person name="Copeland A."/>
            <person name="Lucas S."/>
            <person name="Lapidus A."/>
            <person name="Glavina del Rio T."/>
            <person name="Dalin E."/>
            <person name="Tice H."/>
            <person name="Bruce D."/>
            <person name="Goodwin L."/>
            <person name="Pitluck S."/>
            <person name="LaButti K."/>
            <person name="Schmutz J."/>
            <person name="Larimer F."/>
            <person name="Land M."/>
            <person name="Hauser L."/>
            <person name="Kyrpides N."/>
            <person name="Mikhailova N."/>
            <person name="Dunfield P.F."/>
            <person name="Dedysh S.N."/>
            <person name="Liesack W."/>
            <person name="Saw J.H."/>
            <person name="Alam M."/>
            <person name="Chen Y."/>
            <person name="Murrell J.C."/>
            <person name="Richardson P."/>
        </authorList>
    </citation>
    <scope>NUCLEOTIDE SEQUENCE [LARGE SCALE GENOMIC DNA]</scope>
    <source>
        <strain evidence="2">ATCC 9039 / DSM 1715 / NCIMB 8712</strain>
    </source>
</reference>
<evidence type="ECO:0000313" key="2">
    <source>
        <dbReference type="Proteomes" id="UP000001695"/>
    </source>
</evidence>
<accession>B2IEB2</accession>
<gene>
    <name evidence="1" type="ordered locus">Bind_1886</name>
</gene>
<dbReference type="RefSeq" id="WP_012384867.1">
    <property type="nucleotide sequence ID" value="NC_010581.1"/>
</dbReference>
<dbReference type="EMBL" id="CP001016">
    <property type="protein sequence ID" value="ACB95510.1"/>
    <property type="molecule type" value="Genomic_DNA"/>
</dbReference>
<sequence>MKIEYADLSREGLIITPSPEARAAEGLAPQARDPRDFLDTNRDLPAVVGMVPDLSVFAKGEDFNVGAFEIKAQGTSTICLPANLAFLLPTTALIMEDFYHHAGGRIADLCQVSLQFFRMDYERQEHLLFDQIHMHATEGKMVIYVVTAIDPGEGGNSSVRGTEFFDPSVMGRRIRPAQLAASAQDFDDRFRRHGRVSAPSGGLIRFSENTLHAAPDVTQTVAMSGTFYTPGKKYLRRSLLNIIASFRGEDGEVYGRTRPPNHHRVSPVVDMNTNHEAYRAAGETILAGLSPTAMPMA</sequence>